<keyword evidence="2" id="KW-1185">Reference proteome</keyword>
<dbReference type="EMBL" id="QZWG01000019">
    <property type="protein sequence ID" value="RZB46352.1"/>
    <property type="molecule type" value="Genomic_DNA"/>
</dbReference>
<dbReference type="AlphaFoldDB" id="A0A445FBY2"/>
<accession>A0A445FBY2</accession>
<dbReference type="Proteomes" id="UP000289340">
    <property type="component" value="Chromosome 19"/>
</dbReference>
<name>A0A445FBY2_GLYSO</name>
<evidence type="ECO:0000313" key="2">
    <source>
        <dbReference type="Proteomes" id="UP000289340"/>
    </source>
</evidence>
<sequence length="84" mass="9574">MTLIGWKYQRLPSFLKTKVRASSPSIALTAQIATMVMTIALQELLSLGILFENSIMPHLTQQLLLPFLIHVQKPFNYMQALFLL</sequence>
<reference evidence="1 2" key="1">
    <citation type="submission" date="2018-09" db="EMBL/GenBank/DDBJ databases">
        <title>A high-quality reference genome of wild soybean provides a powerful tool to mine soybean genomes.</title>
        <authorList>
            <person name="Xie M."/>
            <person name="Chung C.Y.L."/>
            <person name="Li M.-W."/>
            <person name="Wong F.-L."/>
            <person name="Chan T.-F."/>
            <person name="Lam H.-M."/>
        </authorList>
    </citation>
    <scope>NUCLEOTIDE SEQUENCE [LARGE SCALE GENOMIC DNA]</scope>
    <source>
        <strain evidence="2">cv. W05</strain>
        <tissue evidence="1">Hypocotyl of etiolated seedlings</tissue>
    </source>
</reference>
<gene>
    <name evidence="1" type="ORF">D0Y65_050392</name>
</gene>
<protein>
    <submittedName>
        <fullName evidence="1">Uncharacterized protein</fullName>
    </submittedName>
</protein>
<proteinExistence type="predicted"/>
<organism evidence="1 2">
    <name type="scientific">Glycine soja</name>
    <name type="common">Wild soybean</name>
    <dbReference type="NCBI Taxonomy" id="3848"/>
    <lineage>
        <taxon>Eukaryota</taxon>
        <taxon>Viridiplantae</taxon>
        <taxon>Streptophyta</taxon>
        <taxon>Embryophyta</taxon>
        <taxon>Tracheophyta</taxon>
        <taxon>Spermatophyta</taxon>
        <taxon>Magnoliopsida</taxon>
        <taxon>eudicotyledons</taxon>
        <taxon>Gunneridae</taxon>
        <taxon>Pentapetalae</taxon>
        <taxon>rosids</taxon>
        <taxon>fabids</taxon>
        <taxon>Fabales</taxon>
        <taxon>Fabaceae</taxon>
        <taxon>Papilionoideae</taxon>
        <taxon>50 kb inversion clade</taxon>
        <taxon>NPAAA clade</taxon>
        <taxon>indigoferoid/millettioid clade</taxon>
        <taxon>Phaseoleae</taxon>
        <taxon>Glycine</taxon>
        <taxon>Glycine subgen. Soja</taxon>
    </lineage>
</organism>
<comment type="caution">
    <text evidence="1">The sequence shown here is derived from an EMBL/GenBank/DDBJ whole genome shotgun (WGS) entry which is preliminary data.</text>
</comment>
<evidence type="ECO:0000313" key="1">
    <source>
        <dbReference type="EMBL" id="RZB46352.1"/>
    </source>
</evidence>